<protein>
    <recommendedName>
        <fullName evidence="3">Transcriptional regulator</fullName>
    </recommendedName>
</protein>
<proteinExistence type="predicted"/>
<organism evidence="1 2">
    <name type="scientific">Actinoallomurus vinaceus</name>
    <dbReference type="NCBI Taxonomy" id="1080074"/>
    <lineage>
        <taxon>Bacteria</taxon>
        <taxon>Bacillati</taxon>
        <taxon>Actinomycetota</taxon>
        <taxon>Actinomycetes</taxon>
        <taxon>Streptosporangiales</taxon>
        <taxon>Thermomonosporaceae</taxon>
        <taxon>Actinoallomurus</taxon>
    </lineage>
</organism>
<name>A0ABP8UPV2_9ACTN</name>
<sequence>MAYADTSTRIRESPGRGAYNMSADLRRIGTRLRSERLKRRMSVAALAEALRDAASECDRRSMPKLKDLCRTIRGHEAGEHPPGSRYRMLYAAVFDLAEDELFGGRQPGKRTQPARAGQLESLGNMALDDEIEALELARRATASDVGAETLRRLQQAVDDLAVAYPRTPPAELLKQIRHHLTYVARLLDSRKTLTEHRDLLIVGGWLSLLGATCHIDLDQRSAAEARLRTAASLAEDTGHPEIAAWCLETKAWQALTDGDYQEAVKLAQGAQTVAPDGSSAYIQASGQEGRAWARLGAERETHGLIDRVAALTSNLPTPDRPEHHYRYDPAKADAYTATTLAWLGDPAAEPYARQVLSRMEAPPDGRVRARRVASARLDLSMALVAADKPDEAAHETLMAVTSGVLVPSNYWRAAEVINAVEAAHVPEVAELREAFRELRGPADGLTVRP</sequence>
<dbReference type="SUPFAM" id="SSF48452">
    <property type="entry name" value="TPR-like"/>
    <property type="match status" value="1"/>
</dbReference>
<dbReference type="EMBL" id="BAABHK010000019">
    <property type="protein sequence ID" value="GAA4637214.1"/>
    <property type="molecule type" value="Genomic_DNA"/>
</dbReference>
<evidence type="ECO:0000313" key="1">
    <source>
        <dbReference type="EMBL" id="GAA4637214.1"/>
    </source>
</evidence>
<reference evidence="2" key="1">
    <citation type="journal article" date="2019" name="Int. J. Syst. Evol. Microbiol.">
        <title>The Global Catalogue of Microorganisms (GCM) 10K type strain sequencing project: providing services to taxonomists for standard genome sequencing and annotation.</title>
        <authorList>
            <consortium name="The Broad Institute Genomics Platform"/>
            <consortium name="The Broad Institute Genome Sequencing Center for Infectious Disease"/>
            <person name="Wu L."/>
            <person name="Ma J."/>
        </authorList>
    </citation>
    <scope>NUCLEOTIDE SEQUENCE [LARGE SCALE GENOMIC DNA]</scope>
    <source>
        <strain evidence="2">JCM 17939</strain>
    </source>
</reference>
<gene>
    <name evidence="1" type="ORF">GCM10023196_090110</name>
</gene>
<keyword evidence="2" id="KW-1185">Reference proteome</keyword>
<accession>A0ABP8UPV2</accession>
<evidence type="ECO:0008006" key="3">
    <source>
        <dbReference type="Google" id="ProtNLM"/>
    </source>
</evidence>
<evidence type="ECO:0000313" key="2">
    <source>
        <dbReference type="Proteomes" id="UP001501442"/>
    </source>
</evidence>
<dbReference type="InterPro" id="IPR011990">
    <property type="entry name" value="TPR-like_helical_dom_sf"/>
</dbReference>
<dbReference type="Proteomes" id="UP001501442">
    <property type="component" value="Unassembled WGS sequence"/>
</dbReference>
<comment type="caution">
    <text evidence="1">The sequence shown here is derived from an EMBL/GenBank/DDBJ whole genome shotgun (WGS) entry which is preliminary data.</text>
</comment>